<gene>
    <name evidence="2" type="ORF">TTHERM_00197840</name>
</gene>
<dbReference type="AlphaFoldDB" id="Q22NR5"/>
<feature type="coiled-coil region" evidence="1">
    <location>
        <begin position="114"/>
        <end position="181"/>
    </location>
</feature>
<dbReference type="HOGENOM" id="CLU_482787_0_0_1"/>
<keyword evidence="1" id="KW-0175">Coiled coil</keyword>
<dbReference type="GeneID" id="7827058"/>
<dbReference type="Proteomes" id="UP000009168">
    <property type="component" value="Unassembled WGS sequence"/>
</dbReference>
<reference evidence="3" key="1">
    <citation type="journal article" date="2006" name="PLoS Biol.">
        <title>Macronuclear genome sequence of the ciliate Tetrahymena thermophila, a model eukaryote.</title>
        <authorList>
            <person name="Eisen J.A."/>
            <person name="Coyne R.S."/>
            <person name="Wu M."/>
            <person name="Wu D."/>
            <person name="Thiagarajan M."/>
            <person name="Wortman J.R."/>
            <person name="Badger J.H."/>
            <person name="Ren Q."/>
            <person name="Amedeo P."/>
            <person name="Jones K.M."/>
            <person name="Tallon L.J."/>
            <person name="Delcher A.L."/>
            <person name="Salzberg S.L."/>
            <person name="Silva J.C."/>
            <person name="Haas B.J."/>
            <person name="Majoros W.H."/>
            <person name="Farzad M."/>
            <person name="Carlton J.M."/>
            <person name="Smith R.K. Jr."/>
            <person name="Garg J."/>
            <person name="Pearlman R.E."/>
            <person name="Karrer K.M."/>
            <person name="Sun L."/>
            <person name="Manning G."/>
            <person name="Elde N.C."/>
            <person name="Turkewitz A.P."/>
            <person name="Asai D.J."/>
            <person name="Wilkes D.E."/>
            <person name="Wang Y."/>
            <person name="Cai H."/>
            <person name="Collins K."/>
            <person name="Stewart B.A."/>
            <person name="Lee S.R."/>
            <person name="Wilamowska K."/>
            <person name="Weinberg Z."/>
            <person name="Ruzzo W.L."/>
            <person name="Wloga D."/>
            <person name="Gaertig J."/>
            <person name="Frankel J."/>
            <person name="Tsao C.-C."/>
            <person name="Gorovsky M.A."/>
            <person name="Keeling P.J."/>
            <person name="Waller R.F."/>
            <person name="Patron N.J."/>
            <person name="Cherry J.M."/>
            <person name="Stover N.A."/>
            <person name="Krieger C.J."/>
            <person name="del Toro C."/>
            <person name="Ryder H.F."/>
            <person name="Williamson S.C."/>
            <person name="Barbeau R.A."/>
            <person name="Hamilton E.P."/>
            <person name="Orias E."/>
        </authorList>
    </citation>
    <scope>NUCLEOTIDE SEQUENCE [LARGE SCALE GENOMIC DNA]</scope>
    <source>
        <strain evidence="3">SB210</strain>
    </source>
</reference>
<dbReference type="KEGG" id="tet:TTHERM_00197840"/>
<protein>
    <submittedName>
        <fullName evidence="2">Uncharacterized protein</fullName>
    </submittedName>
</protein>
<sequence>MEQLSVIESQESYCKYHNNRQIQYACMEINQPQKFMCSLCLLKGRFSQNVNDFLYIKEIQENNQKLPIQNWPKNISPDLIDHLHHDISECRSEMEQKITSYFKQLQSSIIVSIEKQQKKTLDIFNDLYDELEQQIQNYNKFFQREKLHEIFQNGTYSDQSFTQLQNEIEETKVQNLQYLEQRRKQAEIFEKKVFQQPHEISNAINLLLLNIDFFESEDLRSIIPNYNKIIKENDTSDYNSLIAKQTLYQINQSSKLQQLIFEQNQIIEYRNKKSLFEKQTDSDVFSDAQDILNQLKAKEQNVFDKVNDQQQKNNLIQKLENLLISFNQKYTGQNFKNSIKKMESEEFTQVIKQIENIYQKDCQKDKVFCAVTYLQQNTVLWHLQTLFNMLVNIKNKQKLEFAIIASNYGTRPTIQNETVTISNYGQVYFDIQMKKEKTYVILLKIHTYKNSGDFKFGLIKNGYANYEIGSYSNTIIYISTISSNNINLIRGQQIKKDNIPQYLEIRVNIEKQLFQISDYPSYKNVIQYSGRFDTSPSYQFGFGSYQSDQTISVEYLEETDEFIKF</sequence>
<evidence type="ECO:0000313" key="2">
    <source>
        <dbReference type="EMBL" id="EAR86720.1"/>
    </source>
</evidence>
<accession>Q22NR5</accession>
<dbReference type="EMBL" id="GG662857">
    <property type="protein sequence ID" value="EAR86720.1"/>
    <property type="molecule type" value="Genomic_DNA"/>
</dbReference>
<dbReference type="InParanoid" id="Q22NR5"/>
<keyword evidence="3" id="KW-1185">Reference proteome</keyword>
<proteinExistence type="predicted"/>
<organism evidence="2 3">
    <name type="scientific">Tetrahymena thermophila (strain SB210)</name>
    <dbReference type="NCBI Taxonomy" id="312017"/>
    <lineage>
        <taxon>Eukaryota</taxon>
        <taxon>Sar</taxon>
        <taxon>Alveolata</taxon>
        <taxon>Ciliophora</taxon>
        <taxon>Intramacronucleata</taxon>
        <taxon>Oligohymenophorea</taxon>
        <taxon>Hymenostomatida</taxon>
        <taxon>Tetrahymenina</taxon>
        <taxon>Tetrahymenidae</taxon>
        <taxon>Tetrahymena</taxon>
    </lineage>
</organism>
<name>Q22NR5_TETTS</name>
<evidence type="ECO:0000313" key="3">
    <source>
        <dbReference type="Proteomes" id="UP000009168"/>
    </source>
</evidence>
<evidence type="ECO:0000256" key="1">
    <source>
        <dbReference type="SAM" id="Coils"/>
    </source>
</evidence>
<dbReference type="RefSeq" id="XP_001006965.1">
    <property type="nucleotide sequence ID" value="XM_001006965.1"/>
</dbReference>